<reference evidence="1 2" key="1">
    <citation type="submission" date="2022-10" db="EMBL/GenBank/DDBJ databases">
        <title>Draft genome assembly of moderately radiation resistant bacterium Metabacillus halosaccharovorans.</title>
        <authorList>
            <person name="Pal S."/>
            <person name="Gopinathan A."/>
        </authorList>
    </citation>
    <scope>NUCLEOTIDE SEQUENCE [LARGE SCALE GENOMIC DNA]</scope>
    <source>
        <strain evidence="1 2">VITHBRA001</strain>
    </source>
</reference>
<dbReference type="Pfam" id="PF10737">
    <property type="entry name" value="GerPC"/>
    <property type="match status" value="1"/>
</dbReference>
<comment type="caution">
    <text evidence="1">The sequence shown here is derived from an EMBL/GenBank/DDBJ whole genome shotgun (WGS) entry which is preliminary data.</text>
</comment>
<gene>
    <name evidence="1" type="ORF">OIH86_15800</name>
</gene>
<evidence type="ECO:0000313" key="2">
    <source>
        <dbReference type="Proteomes" id="UP001526147"/>
    </source>
</evidence>
<organism evidence="1 2">
    <name type="scientific">Metabacillus halosaccharovorans</name>
    <dbReference type="NCBI Taxonomy" id="930124"/>
    <lineage>
        <taxon>Bacteria</taxon>
        <taxon>Bacillati</taxon>
        <taxon>Bacillota</taxon>
        <taxon>Bacilli</taxon>
        <taxon>Bacillales</taxon>
        <taxon>Bacillaceae</taxon>
        <taxon>Metabacillus</taxon>
    </lineage>
</organism>
<dbReference type="Proteomes" id="UP001526147">
    <property type="component" value="Unassembled WGS sequence"/>
</dbReference>
<dbReference type="EMBL" id="JAOYEY010000044">
    <property type="protein sequence ID" value="MCV9887103.1"/>
    <property type="molecule type" value="Genomic_DNA"/>
</dbReference>
<protein>
    <submittedName>
        <fullName evidence="1">Spore germination protein GerPC</fullName>
    </submittedName>
</protein>
<name>A0ABT3DJ79_9BACI</name>
<proteinExistence type="predicted"/>
<sequence>MNYNDMMNYLQQMHHYVQQQDKMIQQLTKQITGLRTDIEKLKNQPVTNIERIEYKFDQLKVEQLDGVLNIGLNPTDPDQIDNFEVQQNGMNVNGGQQQLRDQLLKKCSHDIHHFLSHDCAQYIHHAEKQYDLKLDEPHRQHIIADIRKQIDSRIQYYLNLQPLTNQDSLETKKQEIFALVKKDVENSINHFLQHLPKDSVQ</sequence>
<evidence type="ECO:0000313" key="1">
    <source>
        <dbReference type="EMBL" id="MCV9887103.1"/>
    </source>
</evidence>
<accession>A0ABT3DJ79</accession>
<keyword evidence="2" id="KW-1185">Reference proteome</keyword>
<dbReference type="RefSeq" id="WP_078435247.1">
    <property type="nucleotide sequence ID" value="NZ_JAMAWP010000011.1"/>
</dbReference>
<dbReference type="InterPro" id="IPR019673">
    <property type="entry name" value="Spore_germination_GerPC"/>
</dbReference>